<keyword evidence="1" id="KW-0812">Transmembrane</keyword>
<feature type="transmembrane region" description="Helical" evidence="1">
    <location>
        <begin position="51"/>
        <end position="71"/>
    </location>
</feature>
<dbReference type="Pfam" id="PF09346">
    <property type="entry name" value="SMI1_KNR4"/>
    <property type="match status" value="1"/>
</dbReference>
<comment type="caution">
    <text evidence="3">The sequence shown here is derived from an EMBL/GenBank/DDBJ whole genome shotgun (WGS) entry which is preliminary data.</text>
</comment>
<keyword evidence="1" id="KW-0472">Membrane</keyword>
<evidence type="ECO:0000313" key="4">
    <source>
        <dbReference type="Proteomes" id="UP000321577"/>
    </source>
</evidence>
<evidence type="ECO:0000256" key="1">
    <source>
        <dbReference type="SAM" id="Phobius"/>
    </source>
</evidence>
<accession>A0A512M5H7</accession>
<dbReference type="AlphaFoldDB" id="A0A512M5H7"/>
<organism evidence="3 4">
    <name type="scientific">Brevifollis gellanilyticus</name>
    <dbReference type="NCBI Taxonomy" id="748831"/>
    <lineage>
        <taxon>Bacteria</taxon>
        <taxon>Pseudomonadati</taxon>
        <taxon>Verrucomicrobiota</taxon>
        <taxon>Verrucomicrobiia</taxon>
        <taxon>Verrucomicrobiales</taxon>
        <taxon>Verrucomicrobiaceae</taxon>
    </lineage>
</organism>
<sequence length="308" mass="34903">MNNQDQQPFKHLHCEGRRAQRGCLINFLAWCAALIWIFVVRPSDIGANIQGVITTIAYILFLLVGPALGILQAIELKSYLDWKSQNGASSWLYRIIIFIGSWLFGLISAGTGILVLMNLLFGDHTEMTPKDFFVGLLGVFLSLGFIYMGWKLLQLPFKRMSTTTEAQDKAAREKWEHALLHPEFEALESTLGVTLPAAYKAMHFPDSEWYEPGPWMLYPKGLENDEELHMILDRVPATLDAIRQPPGDSQRYVCFAQGEYDEYWILPGSDDPPVYNRGGDDLPRAAEAKPEKIANHLSEFLAWPKEDI</sequence>
<dbReference type="OrthoDB" id="195070at2"/>
<protein>
    <recommendedName>
        <fullName evidence="2">Knr4/Smi1-like domain-containing protein</fullName>
    </recommendedName>
</protein>
<evidence type="ECO:0000313" key="3">
    <source>
        <dbReference type="EMBL" id="GEP41980.1"/>
    </source>
</evidence>
<keyword evidence="4" id="KW-1185">Reference proteome</keyword>
<feature type="domain" description="Knr4/Smi1-like" evidence="2">
    <location>
        <begin position="183"/>
        <end position="302"/>
    </location>
</feature>
<feature type="transmembrane region" description="Helical" evidence="1">
    <location>
        <begin position="91"/>
        <end position="120"/>
    </location>
</feature>
<evidence type="ECO:0000259" key="2">
    <source>
        <dbReference type="Pfam" id="PF09346"/>
    </source>
</evidence>
<dbReference type="Proteomes" id="UP000321577">
    <property type="component" value="Unassembled WGS sequence"/>
</dbReference>
<feature type="transmembrane region" description="Helical" evidence="1">
    <location>
        <begin position="21"/>
        <end position="39"/>
    </location>
</feature>
<dbReference type="RefSeq" id="WP_146849570.1">
    <property type="nucleotide sequence ID" value="NZ_BKAG01000006.1"/>
</dbReference>
<gene>
    <name evidence="3" type="ORF">BGE01nite_12710</name>
</gene>
<dbReference type="InterPro" id="IPR018958">
    <property type="entry name" value="Knr4/Smi1-like_dom"/>
</dbReference>
<proteinExistence type="predicted"/>
<name>A0A512M5H7_9BACT</name>
<reference evidence="3 4" key="1">
    <citation type="submission" date="2019-07" db="EMBL/GenBank/DDBJ databases">
        <title>Whole genome shotgun sequence of Brevifollis gellanilyticus NBRC 108608.</title>
        <authorList>
            <person name="Hosoyama A."/>
            <person name="Uohara A."/>
            <person name="Ohji S."/>
            <person name="Ichikawa N."/>
        </authorList>
    </citation>
    <scope>NUCLEOTIDE SEQUENCE [LARGE SCALE GENOMIC DNA]</scope>
    <source>
        <strain evidence="3 4">NBRC 108608</strain>
    </source>
</reference>
<keyword evidence="1" id="KW-1133">Transmembrane helix</keyword>
<dbReference type="EMBL" id="BKAG01000006">
    <property type="protein sequence ID" value="GEP41980.1"/>
    <property type="molecule type" value="Genomic_DNA"/>
</dbReference>
<feature type="transmembrane region" description="Helical" evidence="1">
    <location>
        <begin position="132"/>
        <end position="150"/>
    </location>
</feature>